<sequence length="212" mass="23702">MSKDDETKLPPLPEEARVALQAFRAERPSQQARFRIHTALQAAEAGRSAPRPPPPPKHAEWRSSAGFRVAMGAVLTGALMLGVTVNLDGDDSRLISHESLPARHLSVQIPREGFGWVELPWSIDDHPEGKAVVHMETPAEMNFHEHHAEHLPSLQLVSCEADRCLHQFEAPSGPSAQPLRVRIHKPGRYEFRVSHASDDRQINERFVVEAEH</sequence>
<evidence type="ECO:0000256" key="1">
    <source>
        <dbReference type="SAM" id="MobiDB-lite"/>
    </source>
</evidence>
<accession>A0AAC8Q4A7</accession>
<reference evidence="2 4" key="1">
    <citation type="submission" date="2015-05" db="EMBL/GenBank/DDBJ databases">
        <title>Genome assembly of Archangium gephyra DSM 2261.</title>
        <authorList>
            <person name="Sharma G."/>
            <person name="Subramanian S."/>
        </authorList>
    </citation>
    <scope>NUCLEOTIDE SEQUENCE [LARGE SCALE GENOMIC DNA]</scope>
    <source>
        <strain evidence="2 4">DSM 2261</strain>
    </source>
</reference>
<gene>
    <name evidence="2" type="ORF">AA314_01920</name>
    <name evidence="3" type="ORF">ATI61_104299</name>
</gene>
<evidence type="ECO:0000313" key="3">
    <source>
        <dbReference type="EMBL" id="REG33009.1"/>
    </source>
</evidence>
<dbReference type="RefSeq" id="WP_047855152.1">
    <property type="nucleotide sequence ID" value="NZ_CP011509.1"/>
</dbReference>
<dbReference type="KEGG" id="age:AA314_01920"/>
<proteinExistence type="predicted"/>
<feature type="region of interest" description="Disordered" evidence="1">
    <location>
        <begin position="38"/>
        <end position="60"/>
    </location>
</feature>
<evidence type="ECO:0000313" key="2">
    <source>
        <dbReference type="EMBL" id="AKJ00294.1"/>
    </source>
</evidence>
<evidence type="ECO:0000313" key="4">
    <source>
        <dbReference type="Proteomes" id="UP000035579"/>
    </source>
</evidence>
<name>A0AAC8Q4A7_9BACT</name>
<dbReference type="AlphaFoldDB" id="A0AAC8Q4A7"/>
<dbReference type="EMBL" id="CP011509">
    <property type="protein sequence ID" value="AKJ00294.1"/>
    <property type="molecule type" value="Genomic_DNA"/>
</dbReference>
<dbReference type="EMBL" id="QUMU01000004">
    <property type="protein sequence ID" value="REG33009.1"/>
    <property type="molecule type" value="Genomic_DNA"/>
</dbReference>
<reference evidence="3 5" key="2">
    <citation type="submission" date="2018-08" db="EMBL/GenBank/DDBJ databases">
        <title>Genomic Encyclopedia of Archaeal and Bacterial Type Strains, Phase II (KMG-II): from individual species to whole genera.</title>
        <authorList>
            <person name="Goeker M."/>
        </authorList>
    </citation>
    <scope>NUCLEOTIDE SEQUENCE [LARGE SCALE GENOMIC DNA]</scope>
    <source>
        <strain evidence="3 5">DSM 2261</strain>
    </source>
</reference>
<dbReference type="Proteomes" id="UP000256345">
    <property type="component" value="Unassembled WGS sequence"/>
</dbReference>
<dbReference type="Proteomes" id="UP000035579">
    <property type="component" value="Chromosome"/>
</dbReference>
<organism evidence="2 4">
    <name type="scientific">Archangium gephyra</name>
    <dbReference type="NCBI Taxonomy" id="48"/>
    <lineage>
        <taxon>Bacteria</taxon>
        <taxon>Pseudomonadati</taxon>
        <taxon>Myxococcota</taxon>
        <taxon>Myxococcia</taxon>
        <taxon>Myxococcales</taxon>
        <taxon>Cystobacterineae</taxon>
        <taxon>Archangiaceae</taxon>
        <taxon>Archangium</taxon>
    </lineage>
</organism>
<keyword evidence="5" id="KW-1185">Reference proteome</keyword>
<evidence type="ECO:0000313" key="5">
    <source>
        <dbReference type="Proteomes" id="UP000256345"/>
    </source>
</evidence>
<protein>
    <submittedName>
        <fullName evidence="2">Uncharacterized protein</fullName>
    </submittedName>
</protein>